<dbReference type="Proteomes" id="UP000464214">
    <property type="component" value="Chromosome"/>
</dbReference>
<feature type="transmembrane region" description="Helical" evidence="1">
    <location>
        <begin position="106"/>
        <end position="125"/>
    </location>
</feature>
<dbReference type="GO" id="GO:0004175">
    <property type="term" value="F:endopeptidase activity"/>
    <property type="evidence" value="ECO:0007669"/>
    <property type="project" value="UniProtKB-ARBA"/>
</dbReference>
<sequence length="314" mass="35504">MKGFIHPRLHPFVSLLLLTVFVIAGLFVGMFLAMVVNKALYGYGMMQMTEILQSPTDFPEGRQAMLLYQAITHLGGFTLGTLAFLKFNAQAPFSFLSPRTHVPAGLLLMSALLIVLIMPANSWLIEWNVNFKFPEFLRAFEQDAKATEERLRVLTEYLTRFETVGSLIFGLVVVAVIPAIGEELVFRGVAQQELARWFKNPHVGIWLAAFLFGAVHFQFYGFFPRMALGAVLGYLYLWSKNIWVPIVGHFMNNGFTVLFLYLHQRGTVDVEIESTEAMPWYWSLGSVVLSGAVLYVLQKGYNQVSQPAVNEDRF</sequence>
<reference evidence="3 4" key="1">
    <citation type="submission" date="2020-01" db="EMBL/GenBank/DDBJ databases">
        <authorList>
            <person name="Kim M."/>
        </authorList>
    </citation>
    <scope>NUCLEOTIDE SEQUENCE [LARGE SCALE GENOMIC DNA]</scope>
    <source>
        <strain evidence="3 4">BT10</strain>
    </source>
</reference>
<dbReference type="InterPro" id="IPR003675">
    <property type="entry name" value="Rce1/LyrA-like_dom"/>
</dbReference>
<dbReference type="KEGG" id="nib:GU926_13060"/>
<keyword evidence="3" id="KW-0378">Hydrolase</keyword>
<keyword evidence="1" id="KW-1133">Transmembrane helix</keyword>
<dbReference type="GO" id="GO:0006508">
    <property type="term" value="P:proteolysis"/>
    <property type="evidence" value="ECO:0007669"/>
    <property type="project" value="UniProtKB-KW"/>
</dbReference>
<dbReference type="GO" id="GO:0008237">
    <property type="term" value="F:metallopeptidase activity"/>
    <property type="evidence" value="ECO:0007669"/>
    <property type="project" value="UniProtKB-KW"/>
</dbReference>
<proteinExistence type="predicted"/>
<feature type="transmembrane region" description="Helical" evidence="1">
    <location>
        <begin position="280"/>
        <end position="297"/>
    </location>
</feature>
<dbReference type="PANTHER" id="PTHR43592:SF15">
    <property type="entry name" value="CAAX AMINO TERMINAL PROTEASE FAMILY PROTEIN"/>
    <property type="match status" value="1"/>
</dbReference>
<feature type="transmembrane region" description="Helical" evidence="1">
    <location>
        <begin position="203"/>
        <end position="222"/>
    </location>
</feature>
<dbReference type="PANTHER" id="PTHR43592">
    <property type="entry name" value="CAAX AMINO TERMINAL PROTEASE"/>
    <property type="match status" value="1"/>
</dbReference>
<evidence type="ECO:0000313" key="3">
    <source>
        <dbReference type="EMBL" id="QHL88311.1"/>
    </source>
</evidence>
<feature type="transmembrane region" description="Helical" evidence="1">
    <location>
        <begin position="66"/>
        <end position="85"/>
    </location>
</feature>
<dbReference type="AlphaFoldDB" id="A0A6P1P1A3"/>
<accession>A0A6P1P1A3</accession>
<keyword evidence="1" id="KW-0812">Transmembrane</keyword>
<keyword evidence="1" id="KW-0472">Membrane</keyword>
<keyword evidence="3" id="KW-0482">Metalloprotease</keyword>
<organism evidence="3 4">
    <name type="scientific">Nibribacter ruber</name>
    <dbReference type="NCBI Taxonomy" id="2698458"/>
    <lineage>
        <taxon>Bacteria</taxon>
        <taxon>Pseudomonadati</taxon>
        <taxon>Bacteroidota</taxon>
        <taxon>Cytophagia</taxon>
        <taxon>Cytophagales</taxon>
        <taxon>Hymenobacteraceae</taxon>
        <taxon>Nibribacter</taxon>
    </lineage>
</organism>
<dbReference type="Pfam" id="PF02517">
    <property type="entry name" value="Rce1-like"/>
    <property type="match status" value="1"/>
</dbReference>
<protein>
    <submittedName>
        <fullName evidence="3">CPBP family intramembrane metalloprotease</fullName>
    </submittedName>
</protein>
<evidence type="ECO:0000259" key="2">
    <source>
        <dbReference type="Pfam" id="PF02517"/>
    </source>
</evidence>
<gene>
    <name evidence="3" type="ORF">GU926_13060</name>
</gene>
<evidence type="ECO:0000256" key="1">
    <source>
        <dbReference type="SAM" id="Phobius"/>
    </source>
</evidence>
<dbReference type="RefSeq" id="WP_160692573.1">
    <property type="nucleotide sequence ID" value="NZ_CP047897.1"/>
</dbReference>
<keyword evidence="3" id="KW-0645">Protease</keyword>
<feature type="transmembrane region" description="Helical" evidence="1">
    <location>
        <begin position="164"/>
        <end position="182"/>
    </location>
</feature>
<evidence type="ECO:0000313" key="4">
    <source>
        <dbReference type="Proteomes" id="UP000464214"/>
    </source>
</evidence>
<feature type="domain" description="CAAX prenyl protease 2/Lysostaphin resistance protein A-like" evidence="2">
    <location>
        <begin position="167"/>
        <end position="254"/>
    </location>
</feature>
<name>A0A6P1P1A3_9BACT</name>
<feature type="transmembrane region" description="Helical" evidence="1">
    <location>
        <begin position="242"/>
        <end position="260"/>
    </location>
</feature>
<keyword evidence="4" id="KW-1185">Reference proteome</keyword>
<feature type="transmembrane region" description="Helical" evidence="1">
    <location>
        <begin position="12"/>
        <end position="36"/>
    </location>
</feature>
<dbReference type="EMBL" id="CP047897">
    <property type="protein sequence ID" value="QHL88311.1"/>
    <property type="molecule type" value="Genomic_DNA"/>
</dbReference>
<dbReference type="GO" id="GO:0080120">
    <property type="term" value="P:CAAX-box protein maturation"/>
    <property type="evidence" value="ECO:0007669"/>
    <property type="project" value="UniProtKB-ARBA"/>
</dbReference>